<sequence length="276" mass="29931">MGSSSSRHRHRIDEQQQQRLNAQQQGAAGPFAYAQPNIQQGPQGGPMPSGVQASPAVPGQYGQRPAPTHEYHQTQTIKNQVNLKKKTLRLEPLQDSSSNSSSSNTKFALRFAFDASAPCRVTTFLLATEDPRQGCKIVAAAPGVRPAAYYPKGMDHQFPPPGDALLLQQHGISLRQHDPELLSLAAGDSYPLVVRLEALTEQAVAEGRQLPQGCCGSAGDSYPLVVRLEVLTEQAVAEGRQLPQMEVGGPLPAWVQLQKTYAKLRRDDEGGGYSRF</sequence>
<keyword evidence="6" id="KW-0833">Ubl conjugation pathway</keyword>
<keyword evidence="5" id="KW-0863">Zinc-finger</keyword>
<dbReference type="EC" id="2.3.2.27" evidence="2"/>
<keyword evidence="3" id="KW-0808">Transferase</keyword>
<dbReference type="InterPro" id="IPR058981">
    <property type="entry name" value="MGRN1/RNF157-like_N"/>
</dbReference>
<evidence type="ECO:0000259" key="9">
    <source>
        <dbReference type="Pfam" id="PF26192"/>
    </source>
</evidence>
<proteinExistence type="predicted"/>
<dbReference type="Proteomes" id="UP000256970">
    <property type="component" value="Unassembled WGS sequence"/>
</dbReference>
<dbReference type="Pfam" id="PF26192">
    <property type="entry name" value="RNF157-like_N"/>
    <property type="match status" value="1"/>
</dbReference>
<keyword evidence="11" id="KW-1185">Reference proteome</keyword>
<keyword evidence="4" id="KW-0479">Metal-binding</keyword>
<dbReference type="GO" id="GO:0016567">
    <property type="term" value="P:protein ubiquitination"/>
    <property type="evidence" value="ECO:0007669"/>
    <property type="project" value="TreeGrafter"/>
</dbReference>
<dbReference type="GO" id="GO:0008270">
    <property type="term" value="F:zinc ion binding"/>
    <property type="evidence" value="ECO:0007669"/>
    <property type="project" value="UniProtKB-KW"/>
</dbReference>
<evidence type="ECO:0000313" key="11">
    <source>
        <dbReference type="Proteomes" id="UP000256970"/>
    </source>
</evidence>
<gene>
    <name evidence="10" type="ORF">BQ4739_LOCUS4977</name>
</gene>
<organism evidence="10 11">
    <name type="scientific">Tetradesmus obliquus</name>
    <name type="common">Green alga</name>
    <name type="synonym">Acutodesmus obliquus</name>
    <dbReference type="NCBI Taxonomy" id="3088"/>
    <lineage>
        <taxon>Eukaryota</taxon>
        <taxon>Viridiplantae</taxon>
        <taxon>Chlorophyta</taxon>
        <taxon>core chlorophytes</taxon>
        <taxon>Chlorophyceae</taxon>
        <taxon>CS clade</taxon>
        <taxon>Sphaeropleales</taxon>
        <taxon>Scenedesmaceae</taxon>
        <taxon>Tetradesmus</taxon>
    </lineage>
</organism>
<dbReference type="GO" id="GO:0061630">
    <property type="term" value="F:ubiquitin protein ligase activity"/>
    <property type="evidence" value="ECO:0007669"/>
    <property type="project" value="UniProtKB-EC"/>
</dbReference>
<dbReference type="PANTHER" id="PTHR22996">
    <property type="entry name" value="MAHOGUNIN"/>
    <property type="match status" value="1"/>
</dbReference>
<reference evidence="10 11" key="1">
    <citation type="submission" date="2016-10" db="EMBL/GenBank/DDBJ databases">
        <authorList>
            <person name="Cai Z."/>
        </authorList>
    </citation>
    <scope>NUCLEOTIDE SEQUENCE [LARGE SCALE GENOMIC DNA]</scope>
</reference>
<feature type="domain" description="MGRN1/RNF157-like N-terminal" evidence="9">
    <location>
        <begin position="81"/>
        <end position="204"/>
    </location>
</feature>
<feature type="compositionally biased region" description="Basic residues" evidence="8">
    <location>
        <begin position="1"/>
        <end position="10"/>
    </location>
</feature>
<comment type="catalytic activity">
    <reaction evidence="1">
        <text>S-ubiquitinyl-[E2 ubiquitin-conjugating enzyme]-L-cysteine + [acceptor protein]-L-lysine = [E2 ubiquitin-conjugating enzyme]-L-cysteine + N(6)-ubiquitinyl-[acceptor protein]-L-lysine.</text>
        <dbReference type="EC" id="2.3.2.27"/>
    </reaction>
</comment>
<evidence type="ECO:0000313" key="10">
    <source>
        <dbReference type="EMBL" id="SZX64470.1"/>
    </source>
</evidence>
<dbReference type="AlphaFoldDB" id="A0A383VHQ5"/>
<feature type="region of interest" description="Disordered" evidence="8">
    <location>
        <begin position="1"/>
        <end position="74"/>
    </location>
</feature>
<feature type="compositionally biased region" description="Low complexity" evidence="8">
    <location>
        <begin position="17"/>
        <end position="28"/>
    </location>
</feature>
<name>A0A383VHQ5_TETOB</name>
<dbReference type="PANTHER" id="PTHR22996:SF0">
    <property type="entry name" value="RE60872P-RELATED"/>
    <property type="match status" value="1"/>
</dbReference>
<evidence type="ECO:0000256" key="2">
    <source>
        <dbReference type="ARBA" id="ARBA00012483"/>
    </source>
</evidence>
<protein>
    <recommendedName>
        <fullName evidence="2">RING-type E3 ubiquitin transferase</fullName>
        <ecNumber evidence="2">2.3.2.27</ecNumber>
    </recommendedName>
</protein>
<dbReference type="InterPro" id="IPR045194">
    <property type="entry name" value="MGRN1/RNF157-like"/>
</dbReference>
<evidence type="ECO:0000256" key="3">
    <source>
        <dbReference type="ARBA" id="ARBA00022679"/>
    </source>
</evidence>
<accession>A0A383VHQ5</accession>
<keyword evidence="7" id="KW-0862">Zinc</keyword>
<evidence type="ECO:0000256" key="6">
    <source>
        <dbReference type="ARBA" id="ARBA00022786"/>
    </source>
</evidence>
<evidence type="ECO:0000256" key="7">
    <source>
        <dbReference type="ARBA" id="ARBA00022833"/>
    </source>
</evidence>
<evidence type="ECO:0000256" key="1">
    <source>
        <dbReference type="ARBA" id="ARBA00000900"/>
    </source>
</evidence>
<feature type="compositionally biased region" description="Low complexity" evidence="8">
    <location>
        <begin position="35"/>
        <end position="50"/>
    </location>
</feature>
<evidence type="ECO:0000256" key="5">
    <source>
        <dbReference type="ARBA" id="ARBA00022771"/>
    </source>
</evidence>
<dbReference type="EMBL" id="FNXT01000412">
    <property type="protein sequence ID" value="SZX64470.1"/>
    <property type="molecule type" value="Genomic_DNA"/>
</dbReference>
<evidence type="ECO:0000256" key="8">
    <source>
        <dbReference type="SAM" id="MobiDB-lite"/>
    </source>
</evidence>
<evidence type="ECO:0000256" key="4">
    <source>
        <dbReference type="ARBA" id="ARBA00022723"/>
    </source>
</evidence>